<dbReference type="GO" id="GO:0043335">
    <property type="term" value="P:protein unfolding"/>
    <property type="evidence" value="ECO:0007669"/>
    <property type="project" value="UniProtKB-UniRule"/>
</dbReference>
<dbReference type="GO" id="GO:0008233">
    <property type="term" value="F:peptidase activity"/>
    <property type="evidence" value="ECO:0007669"/>
    <property type="project" value="UniProtKB-KW"/>
</dbReference>
<feature type="domain" description="Clp ATPase C-terminal" evidence="9">
    <location>
        <begin position="331"/>
        <end position="422"/>
    </location>
</feature>
<evidence type="ECO:0000256" key="4">
    <source>
        <dbReference type="ARBA" id="ARBA00022741"/>
    </source>
</evidence>
<dbReference type="RefSeq" id="WP_189425402.1">
    <property type="nucleotide sequence ID" value="NZ_BMZE01000002.1"/>
</dbReference>
<dbReference type="PANTHER" id="PTHR48102:SF3">
    <property type="entry name" value="ATP-DEPENDENT PROTEASE ATPASE SUBUNIT HSLU"/>
    <property type="match status" value="1"/>
</dbReference>
<dbReference type="NCBIfam" id="TIGR00390">
    <property type="entry name" value="hslU"/>
    <property type="match status" value="1"/>
</dbReference>
<dbReference type="Pfam" id="PF07724">
    <property type="entry name" value="AAA_2"/>
    <property type="match status" value="1"/>
</dbReference>
<dbReference type="GO" id="GO:0009376">
    <property type="term" value="C:HslUV protease complex"/>
    <property type="evidence" value="ECO:0007669"/>
    <property type="project" value="UniProtKB-UniRule"/>
</dbReference>
<keyword evidence="10" id="KW-0645">Protease</keyword>
<accession>A0A918VT93</accession>
<keyword evidence="6 7" id="KW-0143">Chaperone</keyword>
<dbReference type="NCBIfam" id="NF003544">
    <property type="entry name" value="PRK05201.1"/>
    <property type="match status" value="1"/>
</dbReference>
<dbReference type="SUPFAM" id="SSF52540">
    <property type="entry name" value="P-loop containing nucleoside triphosphate hydrolases"/>
    <property type="match status" value="1"/>
</dbReference>
<dbReference type="GO" id="GO:0036402">
    <property type="term" value="F:proteasome-activating activity"/>
    <property type="evidence" value="ECO:0007669"/>
    <property type="project" value="UniProtKB-UniRule"/>
</dbReference>
<dbReference type="Gene3D" id="1.10.8.10">
    <property type="entry name" value="DNA helicase RuvA subunit, C-terminal domain"/>
    <property type="match status" value="2"/>
</dbReference>
<dbReference type="InterPro" id="IPR003593">
    <property type="entry name" value="AAA+_ATPase"/>
</dbReference>
<keyword evidence="3 7" id="KW-0963">Cytoplasm</keyword>
<dbReference type="CDD" id="cd19498">
    <property type="entry name" value="RecA-like_HslU"/>
    <property type="match status" value="1"/>
</dbReference>
<comment type="subcellular location">
    <subcellularLocation>
        <location evidence="1 7">Cytoplasm</location>
    </subcellularLocation>
</comment>
<feature type="binding site" evidence="7">
    <location>
        <position position="20"/>
    </location>
    <ligand>
        <name>ATP</name>
        <dbReference type="ChEBI" id="CHEBI:30616"/>
    </ligand>
</feature>
<reference evidence="10" key="1">
    <citation type="journal article" date="2014" name="Int. J. Syst. Evol. Microbiol.">
        <title>Complete genome sequence of Corynebacterium casei LMG S-19264T (=DSM 44701T), isolated from a smear-ripened cheese.</title>
        <authorList>
            <consortium name="US DOE Joint Genome Institute (JGI-PGF)"/>
            <person name="Walter F."/>
            <person name="Albersmeier A."/>
            <person name="Kalinowski J."/>
            <person name="Ruckert C."/>
        </authorList>
    </citation>
    <scope>NUCLEOTIDE SEQUENCE</scope>
    <source>
        <strain evidence="10">KCTC 32437</strain>
    </source>
</reference>
<feature type="binding site" evidence="7">
    <location>
        <begin position="62"/>
        <end position="67"/>
    </location>
    <ligand>
        <name>ATP</name>
        <dbReference type="ChEBI" id="CHEBI:30616"/>
    </ligand>
</feature>
<comment type="caution">
    <text evidence="10">The sequence shown here is derived from an EMBL/GenBank/DDBJ whole genome shotgun (WGS) entry which is preliminary data.</text>
</comment>
<organism evidence="10 11">
    <name type="scientific">Devosia pacifica</name>
    <dbReference type="NCBI Taxonomy" id="1335967"/>
    <lineage>
        <taxon>Bacteria</taxon>
        <taxon>Pseudomonadati</taxon>
        <taxon>Pseudomonadota</taxon>
        <taxon>Alphaproteobacteria</taxon>
        <taxon>Hyphomicrobiales</taxon>
        <taxon>Devosiaceae</taxon>
        <taxon>Devosia</taxon>
    </lineage>
</organism>
<evidence type="ECO:0000256" key="1">
    <source>
        <dbReference type="ARBA" id="ARBA00004496"/>
    </source>
</evidence>
<dbReference type="GO" id="GO:0016887">
    <property type="term" value="F:ATP hydrolysis activity"/>
    <property type="evidence" value="ECO:0007669"/>
    <property type="project" value="InterPro"/>
</dbReference>
<dbReference type="SMART" id="SM01086">
    <property type="entry name" value="ClpB_D2-small"/>
    <property type="match status" value="1"/>
</dbReference>
<feature type="binding site" evidence="7">
    <location>
        <position position="389"/>
    </location>
    <ligand>
        <name>ATP</name>
        <dbReference type="ChEBI" id="CHEBI:30616"/>
    </ligand>
</feature>
<keyword evidence="4 7" id="KW-0547">Nucleotide-binding</keyword>
<dbReference type="GO" id="GO:0005524">
    <property type="term" value="F:ATP binding"/>
    <property type="evidence" value="ECO:0007669"/>
    <property type="project" value="UniProtKB-UniRule"/>
</dbReference>
<keyword evidence="10" id="KW-0378">Hydrolase</keyword>
<comment type="similarity">
    <text evidence="2 7">Belongs to the ClpX chaperone family. HslU subfamily.</text>
</comment>
<evidence type="ECO:0000256" key="6">
    <source>
        <dbReference type="ARBA" id="ARBA00023186"/>
    </source>
</evidence>
<keyword evidence="5 7" id="KW-0067">ATP-binding</keyword>
<sequence length="439" mass="48281">MSETNFSPREIVSELDRNIVGQGDAKRAVAVALRNRWRRQQLPDDLRREITPKNILMIGPTGVGKTEISRRLARLAQAPFVKVEATKFTEVGYVGRDVEQIIRDLVEAGISVLRERRRKEVEAQAHHNAEERVIDALVGSSATPSTRDSFRRKLRSGELDDKEVEIEVSPQSSGMPMFDMPGMQGGNVGMINLSDMFQKAMGGRGVKRKMKVKDTHDLLVAEEADKLLDQEQLKTEAVDLVENHGIVFIDEIDKVAAREGGGGAVGGPSREGVQRDLLPLIEGTTVSTKYGPVKTDHILFIASGAFHVSKPSDLLPELQGRLPIRVELKALTREDFIRILNDTDASLIKQYVALMQTEGVTLDFTDDAIEAIADAAVRVNSSVENIGARRLQTVMERLVEDISYDAPDKSGQTITIDKGFVDSTVGTLAGDADLSKFVL</sequence>
<feature type="binding site" evidence="7">
    <location>
        <position position="250"/>
    </location>
    <ligand>
        <name>ATP</name>
        <dbReference type="ChEBI" id="CHEBI:30616"/>
    </ligand>
</feature>
<feature type="binding site" evidence="7">
    <location>
        <position position="317"/>
    </location>
    <ligand>
        <name>ATP</name>
        <dbReference type="ChEBI" id="CHEBI:30616"/>
    </ligand>
</feature>
<dbReference type="EMBL" id="BMZE01000002">
    <property type="protein sequence ID" value="GHA23319.1"/>
    <property type="molecule type" value="Genomic_DNA"/>
</dbReference>
<protein>
    <recommendedName>
        <fullName evidence="7">ATP-dependent protease ATPase subunit HslU</fullName>
    </recommendedName>
    <alternativeName>
        <fullName evidence="7">Unfoldase HslU</fullName>
    </alternativeName>
</protein>
<dbReference type="Gene3D" id="1.10.8.60">
    <property type="match status" value="1"/>
</dbReference>
<evidence type="ECO:0000313" key="11">
    <source>
        <dbReference type="Proteomes" id="UP000646579"/>
    </source>
</evidence>
<comment type="subunit">
    <text evidence="7">A double ring-shaped homohexamer of HslV is capped on each side by a ring-shaped HslU homohexamer. The assembly of the HslU/HslV complex is dependent on binding of ATP.</text>
</comment>
<feature type="domain" description="AAA+ ATPase" evidence="8">
    <location>
        <begin position="51"/>
        <end position="328"/>
    </location>
</feature>
<evidence type="ECO:0000256" key="5">
    <source>
        <dbReference type="ARBA" id="ARBA00022840"/>
    </source>
</evidence>
<dbReference type="Pfam" id="PF00004">
    <property type="entry name" value="AAA"/>
    <property type="match status" value="1"/>
</dbReference>
<reference evidence="10" key="2">
    <citation type="submission" date="2020-09" db="EMBL/GenBank/DDBJ databases">
        <authorList>
            <person name="Sun Q."/>
            <person name="Kim S."/>
        </authorList>
    </citation>
    <scope>NUCLEOTIDE SEQUENCE</scope>
    <source>
        <strain evidence="10">KCTC 32437</strain>
    </source>
</reference>
<dbReference type="InterPro" id="IPR003959">
    <property type="entry name" value="ATPase_AAA_core"/>
</dbReference>
<dbReference type="FunFam" id="3.40.50.300:FF:000213">
    <property type="entry name" value="ATP-dependent protease ATPase subunit HslU"/>
    <property type="match status" value="1"/>
</dbReference>
<dbReference type="InterPro" id="IPR004491">
    <property type="entry name" value="HslU"/>
</dbReference>
<evidence type="ECO:0000313" key="10">
    <source>
        <dbReference type="EMBL" id="GHA23319.1"/>
    </source>
</evidence>
<dbReference type="HAMAP" id="MF_00249">
    <property type="entry name" value="HslU"/>
    <property type="match status" value="1"/>
</dbReference>
<dbReference type="PANTHER" id="PTHR48102">
    <property type="entry name" value="ATP-DEPENDENT CLP PROTEASE ATP-BINDING SUBUNIT CLPX-LIKE, MITOCHONDRIAL-RELATED"/>
    <property type="match status" value="1"/>
</dbReference>
<dbReference type="InterPro" id="IPR019489">
    <property type="entry name" value="Clp_ATPase_C"/>
</dbReference>
<dbReference type="SMART" id="SM00382">
    <property type="entry name" value="AAA"/>
    <property type="match status" value="1"/>
</dbReference>
<comment type="function">
    <text evidence="7">ATPase subunit of a proteasome-like degradation complex; this subunit has chaperone activity. The binding of ATP and its subsequent hydrolysis by HslU are essential for unfolding of protein substrates subsequently hydrolyzed by HslV. HslU recognizes the N-terminal part of its protein substrates and unfolds these before they are guided to HslV for hydrolysis.</text>
</comment>
<evidence type="ECO:0000259" key="9">
    <source>
        <dbReference type="SMART" id="SM01086"/>
    </source>
</evidence>
<dbReference type="FunFam" id="3.40.50.300:FF:000220">
    <property type="entry name" value="ATP-dependent protease ATPase subunit HslU"/>
    <property type="match status" value="1"/>
</dbReference>
<name>A0A918VT93_9HYPH</name>
<evidence type="ECO:0000256" key="2">
    <source>
        <dbReference type="ARBA" id="ARBA00009771"/>
    </source>
</evidence>
<gene>
    <name evidence="7 10" type="primary">hslU</name>
    <name evidence="10" type="ORF">GCM10007989_18500</name>
</gene>
<evidence type="ECO:0000259" key="8">
    <source>
        <dbReference type="SMART" id="SM00382"/>
    </source>
</evidence>
<evidence type="ECO:0000256" key="3">
    <source>
        <dbReference type="ARBA" id="ARBA00022490"/>
    </source>
</evidence>
<dbReference type="Gene3D" id="3.40.50.300">
    <property type="entry name" value="P-loop containing nucleotide triphosphate hydrolases"/>
    <property type="match status" value="1"/>
</dbReference>
<dbReference type="Proteomes" id="UP000646579">
    <property type="component" value="Unassembled WGS sequence"/>
</dbReference>
<dbReference type="InterPro" id="IPR050052">
    <property type="entry name" value="ATP-dep_Clp_protease_ClpX"/>
</dbReference>
<dbReference type="Pfam" id="PF10431">
    <property type="entry name" value="ClpB_D2-small"/>
    <property type="match status" value="1"/>
</dbReference>
<evidence type="ECO:0000256" key="7">
    <source>
        <dbReference type="HAMAP-Rule" id="MF_00249"/>
    </source>
</evidence>
<proteinExistence type="inferred from homology"/>
<dbReference type="InterPro" id="IPR027417">
    <property type="entry name" value="P-loop_NTPase"/>
</dbReference>
<dbReference type="AlphaFoldDB" id="A0A918VT93"/>
<keyword evidence="11" id="KW-1185">Reference proteome</keyword>